<feature type="domain" description="Adenosine deaminase" evidence="7">
    <location>
        <begin position="17"/>
        <end position="358"/>
    </location>
</feature>
<dbReference type="RefSeq" id="WP_204050415.1">
    <property type="nucleotide sequence ID" value="NZ_BOOF01000029.1"/>
</dbReference>
<keyword evidence="6" id="KW-0862">Zinc</keyword>
<gene>
    <name evidence="8" type="primary">add2</name>
    <name evidence="8" type="ORF">Msi02_49360</name>
</gene>
<dbReference type="Pfam" id="PF00962">
    <property type="entry name" value="A_deaminase"/>
    <property type="match status" value="1"/>
</dbReference>
<dbReference type="EMBL" id="BOOF01000029">
    <property type="protein sequence ID" value="GIH64119.1"/>
    <property type="molecule type" value="Genomic_DNA"/>
</dbReference>
<comment type="similarity">
    <text evidence="2">Belongs to the metallo-dependent hydrolases superfamily. Adenosine and AMP deaminases family.</text>
</comment>
<evidence type="ECO:0000256" key="4">
    <source>
        <dbReference type="ARBA" id="ARBA00022723"/>
    </source>
</evidence>
<dbReference type="Gene3D" id="3.20.20.140">
    <property type="entry name" value="Metal-dependent hydrolases"/>
    <property type="match status" value="1"/>
</dbReference>
<evidence type="ECO:0000259" key="7">
    <source>
        <dbReference type="Pfam" id="PF00962"/>
    </source>
</evidence>
<reference evidence="8 9" key="1">
    <citation type="submission" date="2021-01" db="EMBL/GenBank/DDBJ databases">
        <title>Whole genome shotgun sequence of Microbispora siamensis NBRC 104113.</title>
        <authorList>
            <person name="Komaki H."/>
            <person name="Tamura T."/>
        </authorList>
    </citation>
    <scope>NUCLEOTIDE SEQUENCE [LARGE SCALE GENOMIC DNA]</scope>
    <source>
        <strain evidence="8 9">NBRC 104113</strain>
    </source>
</reference>
<sequence length="370" mass="39682">MTDAAADPWTSRFAGLPLAVLHDHLDGGVRPQTLLELADEIGHPLPAGDATRLARWFTESANGGLPGYLATFEHIMPMLQTASALRRVAYEAVEDLAADGVVYAELRFAPEEHRVRRLPLEEAVEAVQDGIEAATRRVRTPAGEPIVVNTILCALRTDRYVEEVVQAAVRRRRQDDRLVGVDLAGQENGWPASPHAAALSAAREGQLHITIHAGEEGPVSSIADALAAGAERIGHGVAIAEQVPKDEAAPGHVLGAVATYLRDTQRCLELAVTSNMQTGAVSSIAGHPVARLLRSGFNVTLNTDNRLISGVSMSGELAAVADIHRLTTAEAHRMIRNAVRAGFGDERERNGIVKKIIDPAWEARIAAERD</sequence>
<dbReference type="InterPro" id="IPR001365">
    <property type="entry name" value="A_deaminase_dom"/>
</dbReference>
<dbReference type="NCBIfam" id="TIGR01430">
    <property type="entry name" value="aden_deam"/>
    <property type="match status" value="1"/>
</dbReference>
<dbReference type="PANTHER" id="PTHR11409">
    <property type="entry name" value="ADENOSINE DEAMINASE"/>
    <property type="match status" value="1"/>
</dbReference>
<comment type="cofactor">
    <cofactor evidence="1">
        <name>Zn(2+)</name>
        <dbReference type="ChEBI" id="CHEBI:29105"/>
    </cofactor>
</comment>
<keyword evidence="5" id="KW-0378">Hydrolase</keyword>
<protein>
    <recommendedName>
        <fullName evidence="3">adenosine deaminase</fullName>
        <ecNumber evidence="3">3.5.4.4</ecNumber>
    </recommendedName>
</protein>
<keyword evidence="4" id="KW-0479">Metal-binding</keyword>
<evidence type="ECO:0000256" key="6">
    <source>
        <dbReference type="ARBA" id="ARBA00022833"/>
    </source>
</evidence>
<evidence type="ECO:0000256" key="5">
    <source>
        <dbReference type="ARBA" id="ARBA00022801"/>
    </source>
</evidence>
<organism evidence="8 9">
    <name type="scientific">Microbispora siamensis</name>
    <dbReference type="NCBI Taxonomy" id="564413"/>
    <lineage>
        <taxon>Bacteria</taxon>
        <taxon>Bacillati</taxon>
        <taxon>Actinomycetota</taxon>
        <taxon>Actinomycetes</taxon>
        <taxon>Streptosporangiales</taxon>
        <taxon>Streptosporangiaceae</taxon>
        <taxon>Microbispora</taxon>
    </lineage>
</organism>
<dbReference type="InterPro" id="IPR006330">
    <property type="entry name" value="Ado/ade_deaminase"/>
</dbReference>
<dbReference type="Proteomes" id="UP000660454">
    <property type="component" value="Unassembled WGS sequence"/>
</dbReference>
<evidence type="ECO:0000313" key="9">
    <source>
        <dbReference type="Proteomes" id="UP000660454"/>
    </source>
</evidence>
<dbReference type="PANTHER" id="PTHR11409:SF43">
    <property type="entry name" value="ADENOSINE DEAMINASE"/>
    <property type="match status" value="1"/>
</dbReference>
<proteinExistence type="inferred from homology"/>
<evidence type="ECO:0000256" key="2">
    <source>
        <dbReference type="ARBA" id="ARBA00006676"/>
    </source>
</evidence>
<keyword evidence="9" id="KW-1185">Reference proteome</keyword>
<evidence type="ECO:0000313" key="8">
    <source>
        <dbReference type="EMBL" id="GIH64119.1"/>
    </source>
</evidence>
<name>A0ABQ4GRR2_9ACTN</name>
<accession>A0ABQ4GRR2</accession>
<evidence type="ECO:0000256" key="1">
    <source>
        <dbReference type="ARBA" id="ARBA00001947"/>
    </source>
</evidence>
<evidence type="ECO:0000256" key="3">
    <source>
        <dbReference type="ARBA" id="ARBA00012784"/>
    </source>
</evidence>
<dbReference type="SUPFAM" id="SSF51556">
    <property type="entry name" value="Metallo-dependent hydrolases"/>
    <property type="match status" value="1"/>
</dbReference>
<comment type="caution">
    <text evidence="8">The sequence shown here is derived from an EMBL/GenBank/DDBJ whole genome shotgun (WGS) entry which is preliminary data.</text>
</comment>
<dbReference type="EC" id="3.5.4.4" evidence="3"/>
<dbReference type="InterPro" id="IPR032466">
    <property type="entry name" value="Metal_Hydrolase"/>
</dbReference>